<keyword evidence="2" id="KW-1185">Reference proteome</keyword>
<dbReference type="EMBL" id="JH930476">
    <property type="protein sequence ID" value="EKM51526.1"/>
    <property type="molecule type" value="Genomic_DNA"/>
</dbReference>
<accession>K5UP36</accession>
<dbReference type="Proteomes" id="UP000008370">
    <property type="component" value="Unassembled WGS sequence"/>
</dbReference>
<dbReference type="AlphaFoldDB" id="K5UP36"/>
<name>K5UP36_PHACS</name>
<organism evidence="1 2">
    <name type="scientific">Phanerochaete carnosa (strain HHB-10118-sp)</name>
    <name type="common">White-rot fungus</name>
    <name type="synonym">Peniophora carnosa</name>
    <dbReference type="NCBI Taxonomy" id="650164"/>
    <lineage>
        <taxon>Eukaryota</taxon>
        <taxon>Fungi</taxon>
        <taxon>Dikarya</taxon>
        <taxon>Basidiomycota</taxon>
        <taxon>Agaricomycotina</taxon>
        <taxon>Agaricomycetes</taxon>
        <taxon>Polyporales</taxon>
        <taxon>Phanerochaetaceae</taxon>
        <taxon>Phanerochaete</taxon>
    </lineage>
</organism>
<gene>
    <name evidence="1" type="ORF">PHACADRAFT_261722</name>
</gene>
<dbReference type="HOGENOM" id="CLU_2062317_0_0_1"/>
<evidence type="ECO:0000313" key="2">
    <source>
        <dbReference type="Proteomes" id="UP000008370"/>
    </source>
</evidence>
<dbReference type="GeneID" id="18918066"/>
<dbReference type="InParanoid" id="K5UP36"/>
<dbReference type="RefSeq" id="XP_007399338.1">
    <property type="nucleotide sequence ID" value="XM_007399276.1"/>
</dbReference>
<evidence type="ECO:0000313" key="1">
    <source>
        <dbReference type="EMBL" id="EKM51526.1"/>
    </source>
</evidence>
<reference evidence="1 2" key="1">
    <citation type="journal article" date="2012" name="BMC Genomics">
        <title>Comparative genomics of the white-rot fungi, Phanerochaete carnosa and P. chrysosporium, to elucidate the genetic basis of the distinct wood types they colonize.</title>
        <authorList>
            <person name="Suzuki H."/>
            <person name="MacDonald J."/>
            <person name="Syed K."/>
            <person name="Salamov A."/>
            <person name="Hori C."/>
            <person name="Aerts A."/>
            <person name="Henrissat B."/>
            <person name="Wiebenga A."/>
            <person name="vanKuyk P.A."/>
            <person name="Barry K."/>
            <person name="Lindquist E."/>
            <person name="LaButti K."/>
            <person name="Lapidus A."/>
            <person name="Lucas S."/>
            <person name="Coutinho P."/>
            <person name="Gong Y."/>
            <person name="Samejima M."/>
            <person name="Mahadevan R."/>
            <person name="Abou-Zaid M."/>
            <person name="de Vries R.P."/>
            <person name="Igarashi K."/>
            <person name="Yadav J.S."/>
            <person name="Grigoriev I.V."/>
            <person name="Master E.R."/>
        </authorList>
    </citation>
    <scope>NUCLEOTIDE SEQUENCE [LARGE SCALE GENOMIC DNA]</scope>
    <source>
        <strain evidence="1 2">HHB-10118-sp</strain>
    </source>
</reference>
<proteinExistence type="predicted"/>
<protein>
    <submittedName>
        <fullName evidence="1">Uncharacterized protein</fullName>
    </submittedName>
</protein>
<dbReference type="KEGG" id="pco:PHACADRAFT_261722"/>
<sequence>MVFHGLRAAVIGEFIRLYHLDVVKLSSHQPIEDPPNPPPTVASTIHLHLMSCISGYAMFLHLHTSTVALPSLHASTGCVALECALEISSTSTATGACSYTATRLTASSLLLRGYRKKGS</sequence>